<accession>A0ABR3GLG0</accession>
<organism evidence="3 4">
    <name type="scientific">Discina gigas</name>
    <dbReference type="NCBI Taxonomy" id="1032678"/>
    <lineage>
        <taxon>Eukaryota</taxon>
        <taxon>Fungi</taxon>
        <taxon>Dikarya</taxon>
        <taxon>Ascomycota</taxon>
        <taxon>Pezizomycotina</taxon>
        <taxon>Pezizomycetes</taxon>
        <taxon>Pezizales</taxon>
        <taxon>Discinaceae</taxon>
        <taxon>Discina</taxon>
    </lineage>
</organism>
<evidence type="ECO:0000313" key="3">
    <source>
        <dbReference type="EMBL" id="KAL0636763.1"/>
    </source>
</evidence>
<evidence type="ECO:0000259" key="2">
    <source>
        <dbReference type="PROSITE" id="PS51186"/>
    </source>
</evidence>
<dbReference type="Gene3D" id="3.40.630.30">
    <property type="match status" value="1"/>
</dbReference>
<dbReference type="InterPro" id="IPR039143">
    <property type="entry name" value="GNPNAT1-like"/>
</dbReference>
<name>A0ABR3GLG0_9PEZI</name>
<gene>
    <name evidence="3" type="primary">GNA1</name>
    <name evidence="3" type="ORF">Q9L58_004246</name>
</gene>
<comment type="pathway">
    <text evidence="1">Nucleotide-sugar biosynthesis; UDP-N-acetyl-alpha-D-glucosamine biosynthesis; N-acetyl-alpha-D-glucosamine 1-phosphate from alpha-D-glucosamine 6-phosphate (route I): step 1/2.</text>
</comment>
<sequence>MSTPLFDPSLISSAVSSSLPAGYTLRPLRKNDYSAFLDVLRVLTTVGDIAEADWSDRYDWMAARSEEYFVLCITDDTDRVVAVGSLIVERKFLRHLGSVAHIEDIAVAKDQQGKKLGLKMIHALDDIAEKVGCYKAILDCSDKNQGFYEKCGYRLAGVQMVGSSSLPA</sequence>
<keyword evidence="1 3" id="KW-0012">Acyltransferase</keyword>
<protein>
    <recommendedName>
        <fullName evidence="1">Glucosamine 6-phosphate N-acetyltransferase</fullName>
        <ecNumber evidence="1">2.3.1.4</ecNumber>
    </recommendedName>
</protein>
<comment type="caution">
    <text evidence="3">The sequence shown here is derived from an EMBL/GenBank/DDBJ whole genome shotgun (WGS) entry which is preliminary data.</text>
</comment>
<dbReference type="PANTHER" id="PTHR13355">
    <property type="entry name" value="GLUCOSAMINE 6-PHOSPHATE N-ACETYLTRANSFERASE"/>
    <property type="match status" value="1"/>
</dbReference>
<dbReference type="SUPFAM" id="SSF55729">
    <property type="entry name" value="Acyl-CoA N-acyltransferases (Nat)"/>
    <property type="match status" value="1"/>
</dbReference>
<dbReference type="InterPro" id="IPR000182">
    <property type="entry name" value="GNAT_dom"/>
</dbReference>
<dbReference type="InterPro" id="IPR016181">
    <property type="entry name" value="Acyl_CoA_acyltransferase"/>
</dbReference>
<feature type="domain" description="N-acetyltransferase" evidence="2">
    <location>
        <begin position="23"/>
        <end position="168"/>
    </location>
</feature>
<evidence type="ECO:0000256" key="1">
    <source>
        <dbReference type="RuleBase" id="RU365086"/>
    </source>
</evidence>
<keyword evidence="4" id="KW-1185">Reference proteome</keyword>
<dbReference type="GO" id="GO:0004343">
    <property type="term" value="F:glucosamine 6-phosphate N-acetyltransferase activity"/>
    <property type="evidence" value="ECO:0007669"/>
    <property type="project" value="UniProtKB-EC"/>
</dbReference>
<reference evidence="3 4" key="1">
    <citation type="submission" date="2024-02" db="EMBL/GenBank/DDBJ databases">
        <title>Discinaceae phylogenomics.</title>
        <authorList>
            <person name="Dirks A.C."/>
            <person name="James T.Y."/>
        </authorList>
    </citation>
    <scope>NUCLEOTIDE SEQUENCE [LARGE SCALE GENOMIC DNA]</scope>
    <source>
        <strain evidence="3 4">ACD0624</strain>
    </source>
</reference>
<comment type="catalytic activity">
    <reaction evidence="1">
        <text>D-glucosamine 6-phosphate + acetyl-CoA = N-acetyl-D-glucosamine 6-phosphate + CoA + H(+)</text>
        <dbReference type="Rhea" id="RHEA:10292"/>
        <dbReference type="ChEBI" id="CHEBI:15378"/>
        <dbReference type="ChEBI" id="CHEBI:57287"/>
        <dbReference type="ChEBI" id="CHEBI:57288"/>
        <dbReference type="ChEBI" id="CHEBI:57513"/>
        <dbReference type="ChEBI" id="CHEBI:58725"/>
        <dbReference type="EC" id="2.3.1.4"/>
    </reaction>
</comment>
<dbReference type="Proteomes" id="UP001447188">
    <property type="component" value="Unassembled WGS sequence"/>
</dbReference>
<evidence type="ECO:0000313" key="4">
    <source>
        <dbReference type="Proteomes" id="UP001447188"/>
    </source>
</evidence>
<keyword evidence="1 3" id="KW-0808">Transferase</keyword>
<comment type="similarity">
    <text evidence="1">Belongs to the acetyltransferase family. GNA1 subfamily.</text>
</comment>
<dbReference type="PROSITE" id="PS51186">
    <property type="entry name" value="GNAT"/>
    <property type="match status" value="1"/>
</dbReference>
<dbReference type="EC" id="2.3.1.4" evidence="1"/>
<dbReference type="PANTHER" id="PTHR13355:SF11">
    <property type="entry name" value="GLUCOSAMINE 6-PHOSPHATE N-ACETYLTRANSFERASE"/>
    <property type="match status" value="1"/>
</dbReference>
<dbReference type="CDD" id="cd04301">
    <property type="entry name" value="NAT_SF"/>
    <property type="match status" value="1"/>
</dbReference>
<dbReference type="Pfam" id="PF00583">
    <property type="entry name" value="Acetyltransf_1"/>
    <property type="match status" value="1"/>
</dbReference>
<proteinExistence type="inferred from homology"/>
<dbReference type="EMBL" id="JBBBZM010000044">
    <property type="protein sequence ID" value="KAL0636763.1"/>
    <property type="molecule type" value="Genomic_DNA"/>
</dbReference>